<dbReference type="AlphaFoldDB" id="A0A819I3I4"/>
<comment type="caution">
    <text evidence="1">The sequence shown here is derived from an EMBL/GenBank/DDBJ whole genome shotgun (WGS) entry which is preliminary data.</text>
</comment>
<gene>
    <name evidence="1" type="ORF">OKA104_LOCUS24448</name>
</gene>
<protein>
    <submittedName>
        <fullName evidence="1">Uncharacterized protein</fullName>
    </submittedName>
</protein>
<name>A0A819I3I4_9BILA</name>
<sequence>MGTNFDLQIRKLYEPHLYPDAPILQHFTNIFENNFNEVCSVGCEVNSSHGSYLAEFESYSLVRKWRGCGCG</sequence>
<evidence type="ECO:0000313" key="1">
    <source>
        <dbReference type="EMBL" id="CAF3905886.1"/>
    </source>
</evidence>
<reference evidence="1" key="1">
    <citation type="submission" date="2021-02" db="EMBL/GenBank/DDBJ databases">
        <authorList>
            <person name="Nowell W R."/>
        </authorList>
    </citation>
    <scope>NUCLEOTIDE SEQUENCE</scope>
</reference>
<proteinExistence type="predicted"/>
<dbReference type="EMBL" id="CAJOAY010001957">
    <property type="protein sequence ID" value="CAF3905886.1"/>
    <property type="molecule type" value="Genomic_DNA"/>
</dbReference>
<organism evidence="1 2">
    <name type="scientific">Adineta steineri</name>
    <dbReference type="NCBI Taxonomy" id="433720"/>
    <lineage>
        <taxon>Eukaryota</taxon>
        <taxon>Metazoa</taxon>
        <taxon>Spiralia</taxon>
        <taxon>Gnathifera</taxon>
        <taxon>Rotifera</taxon>
        <taxon>Eurotatoria</taxon>
        <taxon>Bdelloidea</taxon>
        <taxon>Adinetida</taxon>
        <taxon>Adinetidae</taxon>
        <taxon>Adineta</taxon>
    </lineage>
</organism>
<dbReference type="Proteomes" id="UP000663881">
    <property type="component" value="Unassembled WGS sequence"/>
</dbReference>
<accession>A0A819I3I4</accession>
<evidence type="ECO:0000313" key="2">
    <source>
        <dbReference type="Proteomes" id="UP000663881"/>
    </source>
</evidence>